<keyword evidence="17" id="KW-1185">Reference proteome</keyword>
<dbReference type="Pfam" id="PF00582">
    <property type="entry name" value="Usp"/>
    <property type="match status" value="1"/>
</dbReference>
<evidence type="ECO:0000256" key="10">
    <source>
        <dbReference type="ARBA" id="ARBA00022989"/>
    </source>
</evidence>
<dbReference type="Gene3D" id="1.10.287.130">
    <property type="match status" value="1"/>
</dbReference>
<protein>
    <recommendedName>
        <fullName evidence="3">histidine kinase</fullName>
        <ecNumber evidence="3">2.7.13.3</ecNumber>
    </recommendedName>
</protein>
<comment type="function">
    <text evidence="13">Member of the two-component regulatory system KdpD/KdpE involved in the regulation of the kdp operon. KdpD may function as a membrane-associated protein kinase that phosphorylates KdpE in response to environmental signals.</text>
</comment>
<dbReference type="Gene3D" id="3.40.50.300">
    <property type="entry name" value="P-loop containing nucleotide triphosphate hydrolases"/>
    <property type="match status" value="1"/>
</dbReference>
<evidence type="ECO:0000256" key="1">
    <source>
        <dbReference type="ARBA" id="ARBA00000085"/>
    </source>
</evidence>
<evidence type="ECO:0000256" key="6">
    <source>
        <dbReference type="ARBA" id="ARBA00022692"/>
    </source>
</evidence>
<dbReference type="InterPro" id="IPR003018">
    <property type="entry name" value="GAF"/>
</dbReference>
<dbReference type="InterPro" id="IPR052023">
    <property type="entry name" value="Histidine_kinase_KdpD"/>
</dbReference>
<organism evidence="16 17">
    <name type="scientific">Geosporobacter ferrireducens</name>
    <dbReference type="NCBI Taxonomy" id="1424294"/>
    <lineage>
        <taxon>Bacteria</taxon>
        <taxon>Bacillati</taxon>
        <taxon>Bacillota</taxon>
        <taxon>Clostridia</taxon>
        <taxon>Peptostreptococcales</taxon>
        <taxon>Thermotaleaceae</taxon>
        <taxon>Geosporobacter</taxon>
    </lineage>
</organism>
<dbReference type="GO" id="GO:0005524">
    <property type="term" value="F:ATP binding"/>
    <property type="evidence" value="ECO:0007669"/>
    <property type="project" value="UniProtKB-KW"/>
</dbReference>
<dbReference type="KEGG" id="gfe:Gferi_07640"/>
<keyword evidence="12 14" id="KW-0472">Membrane</keyword>
<dbReference type="Gene3D" id="3.40.50.620">
    <property type="entry name" value="HUPs"/>
    <property type="match status" value="1"/>
</dbReference>
<dbReference type="SMART" id="SM00387">
    <property type="entry name" value="HATPase_c"/>
    <property type="match status" value="1"/>
</dbReference>
<name>A0A1D8GEW9_9FIRM</name>
<dbReference type="InterPro" id="IPR027417">
    <property type="entry name" value="P-loop_NTPase"/>
</dbReference>
<dbReference type="SMART" id="SM00388">
    <property type="entry name" value="HisKA"/>
    <property type="match status" value="1"/>
</dbReference>
<keyword evidence="4" id="KW-0597">Phosphoprotein</keyword>
<dbReference type="FunFam" id="3.40.50.300:FF:000483">
    <property type="entry name" value="Sensor histidine kinase KdpD"/>
    <property type="match status" value="1"/>
</dbReference>
<dbReference type="RefSeq" id="WP_069975140.1">
    <property type="nucleotide sequence ID" value="NZ_CP017269.1"/>
</dbReference>
<evidence type="ECO:0000256" key="2">
    <source>
        <dbReference type="ARBA" id="ARBA00004141"/>
    </source>
</evidence>
<dbReference type="CDD" id="cd00082">
    <property type="entry name" value="HisKA"/>
    <property type="match status" value="1"/>
</dbReference>
<keyword evidence="8 16" id="KW-0418">Kinase</keyword>
<dbReference type="Gene3D" id="3.30.450.40">
    <property type="match status" value="1"/>
</dbReference>
<dbReference type="GO" id="GO:0042802">
    <property type="term" value="F:identical protein binding"/>
    <property type="evidence" value="ECO:0007669"/>
    <property type="project" value="UniProtKB-ARBA"/>
</dbReference>
<evidence type="ECO:0000256" key="11">
    <source>
        <dbReference type="ARBA" id="ARBA00023012"/>
    </source>
</evidence>
<sequence>MNSNGIKNINLETRPDPEQLLAKIKSENNLKAKGMLKIFFGYAAGVGKTYAMLDAAHAVKKSGVDVVVGYIEPHTRPETLALLDGLEVLETKSVFYRGIYIKEFDLETAGKRKPEIILVDELAHTNAPGSKYKKRWQDIYELLDAGIDVYTTVNVQHIESLNDIVASITNVFVKETIPDKVFDEAGQVELIDIEPEDLLKRFNEGKVYRKEQAKRAQSNFFQKENLVALREIALRRTADRVNREVQIARLSKTNIKILPVKEQLLVCISPAPTSAKVIRTAARMADSLQATWIAVYVQTSENKYIDKTVQEQLQKNMTLAEQLGAEVVTLHGDNIADQLVSYAKLRNATKIVIGRNQKSRNPLLRILKKDIVNRLLDLTAYIDVHVIPGISQDYDNRTKPKHKNADLFLKFTFSKIDFLKIIGVLIFATALAYSFYAIGFAEANIIMAYIVGVLVMTLITKGYLMGMIGSVLSVLAFNYFFTEPRFTFSVYDAGYLVTFPIMLSVALITSTLTSRIQHQMVTSLKREEHTQMLYDVTRSFLNVSNRESIVVKGIEYLTSVLKRDIIVYLGDENDNLAEPILNAQGKMTQDLLDKNEEAVVNWVFKNRKNAGVGTDTLPGSVAYYVPIKTHQKIMGVIGIKCYDDILDIDQRHFLDSVTVQMAIALEREKLTEEQAKIKIEVEREKLRSDLLRALSHDLRSPLAGIAGATTTILENREILDPETVNELLNGIYEDSEWLTRLVENLLSMTRIDEGKLQLRKKPESIEEVISEAIQHIKKRAKDHVIKVQIPEDIFIVPMDGKLIEQVLINLIDNAIKYTPKGTTIEIRAFEAGESAYMEVSDNGEGVPEDSIKHIFNRFYTSESSSRDSRRGIGLGLAICKSIVEAHGGKIEAHNKKEGGARFRFSLPLD</sequence>
<dbReference type="InterPro" id="IPR005467">
    <property type="entry name" value="His_kinase_dom"/>
</dbReference>
<dbReference type="AlphaFoldDB" id="A0A1D8GEW9"/>
<keyword evidence="10 14" id="KW-1133">Transmembrane helix</keyword>
<dbReference type="Pfam" id="PF13493">
    <property type="entry name" value="DUF4118"/>
    <property type="match status" value="1"/>
</dbReference>
<accession>A0A1D8GEW9</accession>
<dbReference type="EMBL" id="CP017269">
    <property type="protein sequence ID" value="AOT69454.1"/>
    <property type="molecule type" value="Genomic_DNA"/>
</dbReference>
<dbReference type="InterPro" id="IPR004358">
    <property type="entry name" value="Sig_transdc_His_kin-like_C"/>
</dbReference>
<proteinExistence type="predicted"/>
<dbReference type="SUPFAM" id="SSF55874">
    <property type="entry name" value="ATPase domain of HSP90 chaperone/DNA topoisomerase II/histidine kinase"/>
    <property type="match status" value="1"/>
</dbReference>
<dbReference type="InterPro" id="IPR003594">
    <property type="entry name" value="HATPase_dom"/>
</dbReference>
<dbReference type="CDD" id="cd01987">
    <property type="entry name" value="USP_KdpD-like"/>
    <property type="match status" value="1"/>
</dbReference>
<feature type="transmembrane region" description="Helical" evidence="14">
    <location>
        <begin position="433"/>
        <end position="455"/>
    </location>
</feature>
<dbReference type="STRING" id="1424294.Gferi_07640"/>
<gene>
    <name evidence="16" type="ORF">Gferi_07640</name>
</gene>
<dbReference type="PRINTS" id="PR00344">
    <property type="entry name" value="BCTRLSENSOR"/>
</dbReference>
<dbReference type="GO" id="GO:0005737">
    <property type="term" value="C:cytoplasm"/>
    <property type="evidence" value="ECO:0007669"/>
    <property type="project" value="UniProtKB-ARBA"/>
</dbReference>
<reference evidence="16 17" key="1">
    <citation type="submission" date="2016-09" db="EMBL/GenBank/DDBJ databases">
        <title>Genomic analysis reveals versatility of anaerobic energy metabolism of Geosporobacter ferrireducens IRF9 of phylum Firmicutes.</title>
        <authorList>
            <person name="Kim S.-J."/>
        </authorList>
    </citation>
    <scope>NUCLEOTIDE SEQUENCE [LARGE SCALE GENOMIC DNA]</scope>
    <source>
        <strain evidence="16 17">IRF9</strain>
    </source>
</reference>
<evidence type="ECO:0000256" key="7">
    <source>
        <dbReference type="ARBA" id="ARBA00022741"/>
    </source>
</evidence>
<evidence type="ECO:0000256" key="9">
    <source>
        <dbReference type="ARBA" id="ARBA00022840"/>
    </source>
</evidence>
<dbReference type="InterPro" id="IPR006016">
    <property type="entry name" value="UspA"/>
</dbReference>
<feature type="transmembrane region" description="Helical" evidence="14">
    <location>
        <begin position="493"/>
        <end position="516"/>
    </location>
</feature>
<dbReference type="InterPro" id="IPR036890">
    <property type="entry name" value="HATPase_C_sf"/>
</dbReference>
<dbReference type="OrthoDB" id="9806130at2"/>
<dbReference type="Gene3D" id="3.30.565.10">
    <property type="entry name" value="Histidine kinase-like ATPase, C-terminal domain"/>
    <property type="match status" value="1"/>
</dbReference>
<dbReference type="InterPro" id="IPR003852">
    <property type="entry name" value="Sig_transdc_His_kinase_KdpD_N"/>
</dbReference>
<feature type="domain" description="Histidine kinase" evidence="15">
    <location>
        <begin position="693"/>
        <end position="909"/>
    </location>
</feature>
<dbReference type="Pfam" id="PF02518">
    <property type="entry name" value="HATPase_c"/>
    <property type="match status" value="1"/>
</dbReference>
<evidence type="ECO:0000256" key="14">
    <source>
        <dbReference type="SAM" id="Phobius"/>
    </source>
</evidence>
<evidence type="ECO:0000256" key="5">
    <source>
        <dbReference type="ARBA" id="ARBA00022679"/>
    </source>
</evidence>
<dbReference type="InterPro" id="IPR036097">
    <property type="entry name" value="HisK_dim/P_sf"/>
</dbReference>
<dbReference type="SUPFAM" id="SSF52402">
    <property type="entry name" value="Adenine nucleotide alpha hydrolases-like"/>
    <property type="match status" value="1"/>
</dbReference>
<keyword evidence="6 14" id="KW-0812">Transmembrane</keyword>
<dbReference type="InterPro" id="IPR025201">
    <property type="entry name" value="KdpD_TM"/>
</dbReference>
<dbReference type="InterPro" id="IPR029016">
    <property type="entry name" value="GAF-like_dom_sf"/>
</dbReference>
<dbReference type="SUPFAM" id="SSF47384">
    <property type="entry name" value="Homodimeric domain of signal transducing histidine kinase"/>
    <property type="match status" value="1"/>
</dbReference>
<dbReference type="CDD" id="cd00075">
    <property type="entry name" value="HATPase"/>
    <property type="match status" value="1"/>
</dbReference>
<evidence type="ECO:0000256" key="13">
    <source>
        <dbReference type="ARBA" id="ARBA00057300"/>
    </source>
</evidence>
<dbReference type="GO" id="GO:0005886">
    <property type="term" value="C:plasma membrane"/>
    <property type="evidence" value="ECO:0007669"/>
    <property type="project" value="TreeGrafter"/>
</dbReference>
<dbReference type="PANTHER" id="PTHR45569:SF1">
    <property type="entry name" value="SENSOR PROTEIN KDPD"/>
    <property type="match status" value="1"/>
</dbReference>
<evidence type="ECO:0000313" key="17">
    <source>
        <dbReference type="Proteomes" id="UP000095743"/>
    </source>
</evidence>
<evidence type="ECO:0000256" key="12">
    <source>
        <dbReference type="ARBA" id="ARBA00023136"/>
    </source>
</evidence>
<dbReference type="InterPro" id="IPR014729">
    <property type="entry name" value="Rossmann-like_a/b/a_fold"/>
</dbReference>
<dbReference type="GO" id="GO:0000155">
    <property type="term" value="F:phosphorelay sensor kinase activity"/>
    <property type="evidence" value="ECO:0007669"/>
    <property type="project" value="InterPro"/>
</dbReference>
<evidence type="ECO:0000256" key="4">
    <source>
        <dbReference type="ARBA" id="ARBA00022553"/>
    </source>
</evidence>
<evidence type="ECO:0000259" key="15">
    <source>
        <dbReference type="PROSITE" id="PS50109"/>
    </source>
</evidence>
<keyword evidence="11" id="KW-0902">Two-component regulatory system</keyword>
<dbReference type="Pfam" id="PF02702">
    <property type="entry name" value="KdpD"/>
    <property type="match status" value="1"/>
</dbReference>
<comment type="catalytic activity">
    <reaction evidence="1">
        <text>ATP + protein L-histidine = ADP + protein N-phospho-L-histidine.</text>
        <dbReference type="EC" id="2.7.13.3"/>
    </reaction>
</comment>
<evidence type="ECO:0000313" key="16">
    <source>
        <dbReference type="EMBL" id="AOT69454.1"/>
    </source>
</evidence>
<dbReference type="Pfam" id="PF13492">
    <property type="entry name" value="GAF_3"/>
    <property type="match status" value="1"/>
</dbReference>
<dbReference type="FunFam" id="3.30.565.10:FF:000042">
    <property type="entry name" value="Two-component sensor histidine kinase KdpD"/>
    <property type="match status" value="1"/>
</dbReference>
<dbReference type="Gene3D" id="1.20.120.620">
    <property type="entry name" value="Backbone structure of the membrane domain of e. Coli histidine kinase receptor kdpd"/>
    <property type="match status" value="1"/>
</dbReference>
<dbReference type="PROSITE" id="PS50109">
    <property type="entry name" value="HIS_KIN"/>
    <property type="match status" value="1"/>
</dbReference>
<dbReference type="InterPro" id="IPR038318">
    <property type="entry name" value="KdpD_sf"/>
</dbReference>
<dbReference type="Proteomes" id="UP000095743">
    <property type="component" value="Chromosome"/>
</dbReference>
<feature type="transmembrane region" description="Helical" evidence="14">
    <location>
        <begin position="407"/>
        <end position="427"/>
    </location>
</feature>
<evidence type="ECO:0000256" key="8">
    <source>
        <dbReference type="ARBA" id="ARBA00022777"/>
    </source>
</evidence>
<dbReference type="PANTHER" id="PTHR45569">
    <property type="entry name" value="SENSOR PROTEIN KDPD"/>
    <property type="match status" value="1"/>
</dbReference>
<keyword evidence="9" id="KW-0067">ATP-binding</keyword>
<keyword evidence="7" id="KW-0547">Nucleotide-binding</keyword>
<feature type="transmembrane region" description="Helical" evidence="14">
    <location>
        <begin position="462"/>
        <end position="481"/>
    </location>
</feature>
<evidence type="ECO:0000256" key="3">
    <source>
        <dbReference type="ARBA" id="ARBA00012438"/>
    </source>
</evidence>
<dbReference type="EC" id="2.7.13.3" evidence="3"/>
<dbReference type="Pfam" id="PF00512">
    <property type="entry name" value="HisKA"/>
    <property type="match status" value="1"/>
</dbReference>
<dbReference type="InterPro" id="IPR003661">
    <property type="entry name" value="HisK_dim/P_dom"/>
</dbReference>
<keyword evidence="5" id="KW-0808">Transferase</keyword>
<comment type="subcellular location">
    <subcellularLocation>
        <location evidence="2">Membrane</location>
        <topology evidence="2">Multi-pass membrane protein</topology>
    </subcellularLocation>
</comment>